<keyword evidence="2" id="KW-1133">Transmembrane helix</keyword>
<gene>
    <name evidence="3" type="ORF">DNL40_15800</name>
</gene>
<protein>
    <submittedName>
        <fullName evidence="3">Uncharacterized protein</fullName>
    </submittedName>
</protein>
<feature type="transmembrane region" description="Helical" evidence="2">
    <location>
        <begin position="108"/>
        <end position="129"/>
    </location>
</feature>
<keyword evidence="4" id="KW-1185">Reference proteome</keyword>
<dbReference type="Proteomes" id="UP000248783">
    <property type="component" value="Unassembled WGS sequence"/>
</dbReference>
<reference evidence="3 4" key="1">
    <citation type="submission" date="2018-06" db="EMBL/GenBank/DDBJ databases">
        <title>Whole genome sequencing of a novel hydrocarbon degrading bacterial strain, PW21 isolated from oil contaminated produced water sample.</title>
        <authorList>
            <person name="Nagkirti P."/>
            <person name="Shaikh A."/>
            <person name="Gowdaman V."/>
            <person name="Engineer A.E."/>
            <person name="Dagar S."/>
            <person name="Dhakephalkar P.K."/>
        </authorList>
    </citation>
    <scope>NUCLEOTIDE SEQUENCE [LARGE SCALE GENOMIC DNA]</scope>
    <source>
        <strain evidence="3 4">PW21</strain>
    </source>
</reference>
<organism evidence="3 4">
    <name type="scientific">Xylanimonas oleitrophica</name>
    <dbReference type="NCBI Taxonomy" id="2607479"/>
    <lineage>
        <taxon>Bacteria</taxon>
        <taxon>Bacillati</taxon>
        <taxon>Actinomycetota</taxon>
        <taxon>Actinomycetes</taxon>
        <taxon>Micrococcales</taxon>
        <taxon>Promicromonosporaceae</taxon>
        <taxon>Xylanimonas</taxon>
    </lineage>
</organism>
<feature type="transmembrane region" description="Helical" evidence="2">
    <location>
        <begin position="168"/>
        <end position="191"/>
    </location>
</feature>
<feature type="transmembrane region" description="Helical" evidence="2">
    <location>
        <begin position="67"/>
        <end position="88"/>
    </location>
</feature>
<evidence type="ECO:0000256" key="2">
    <source>
        <dbReference type="SAM" id="Phobius"/>
    </source>
</evidence>
<evidence type="ECO:0000313" key="4">
    <source>
        <dbReference type="Proteomes" id="UP000248783"/>
    </source>
</evidence>
<accession>A0A2W5WTI7</accession>
<dbReference type="AlphaFoldDB" id="A0A2W5WTI7"/>
<comment type="caution">
    <text evidence="3">The sequence shown here is derived from an EMBL/GenBank/DDBJ whole genome shotgun (WGS) entry which is preliminary data.</text>
</comment>
<sequence>MSDPQRPDDAVPAGQQQPPAVPPQQAAGAQPAAYPAPPQATGPAPGLGHPATAGTEDPRLGLEVGRYWAGAVATALVAALIGLAAGFVLGDVAGQELVSPPFGGSDLVAWGVTGGLAALVAALLLHLLVASTPRPASFFGWVVALATIILAALPFAGGTDVLPAVLTAIVWIILGLAVWSLLTGVLARTLVRRPGA</sequence>
<keyword evidence="2" id="KW-0812">Transmembrane</keyword>
<keyword evidence="2" id="KW-0472">Membrane</keyword>
<feature type="region of interest" description="Disordered" evidence="1">
    <location>
        <begin position="1"/>
        <end position="55"/>
    </location>
</feature>
<dbReference type="EMBL" id="QKWH01000020">
    <property type="protein sequence ID" value="PZR51556.1"/>
    <property type="molecule type" value="Genomic_DNA"/>
</dbReference>
<proteinExistence type="predicted"/>
<feature type="compositionally biased region" description="Low complexity" evidence="1">
    <location>
        <begin position="10"/>
        <end position="33"/>
    </location>
</feature>
<evidence type="ECO:0000313" key="3">
    <source>
        <dbReference type="EMBL" id="PZR51556.1"/>
    </source>
</evidence>
<feature type="transmembrane region" description="Helical" evidence="2">
    <location>
        <begin position="136"/>
        <end position="156"/>
    </location>
</feature>
<name>A0A2W5WTI7_9MICO</name>
<evidence type="ECO:0000256" key="1">
    <source>
        <dbReference type="SAM" id="MobiDB-lite"/>
    </source>
</evidence>
<dbReference type="RefSeq" id="WP_111252228.1">
    <property type="nucleotide sequence ID" value="NZ_QKWH01000020.1"/>
</dbReference>